<feature type="compositionally biased region" description="Basic and acidic residues" evidence="1">
    <location>
        <begin position="25"/>
        <end position="34"/>
    </location>
</feature>
<dbReference type="PANTHER" id="PTHR30540">
    <property type="entry name" value="OSMOTIC STRESS POTASSIUM TRANSPORTER"/>
    <property type="match status" value="1"/>
</dbReference>
<dbReference type="Gramene" id="OE9A064321T1">
    <property type="protein sequence ID" value="OE9A064321C1"/>
    <property type="gene ID" value="OE9A064321"/>
</dbReference>
<keyword evidence="3" id="KW-1185">Reference proteome</keyword>
<feature type="compositionally biased region" description="Acidic residues" evidence="1">
    <location>
        <begin position="74"/>
        <end position="85"/>
    </location>
</feature>
<dbReference type="GO" id="GO:0016020">
    <property type="term" value="C:membrane"/>
    <property type="evidence" value="ECO:0007669"/>
    <property type="project" value="InterPro"/>
</dbReference>
<dbReference type="AlphaFoldDB" id="A0A8S0VFC5"/>
<dbReference type="GO" id="GO:0015079">
    <property type="term" value="F:potassium ion transmembrane transporter activity"/>
    <property type="evidence" value="ECO:0007669"/>
    <property type="project" value="InterPro"/>
</dbReference>
<dbReference type="InterPro" id="IPR003855">
    <property type="entry name" value="K+_transporter"/>
</dbReference>
<dbReference type="PANTHER" id="PTHR30540:SF87">
    <property type="entry name" value="POTASSIUM TRANSPORTER"/>
    <property type="match status" value="1"/>
</dbReference>
<dbReference type="EMBL" id="CACTIH010009321">
    <property type="protein sequence ID" value="CAA3029620.1"/>
    <property type="molecule type" value="Genomic_DNA"/>
</dbReference>
<name>A0A8S0VFC5_OLEEU</name>
<feature type="compositionally biased region" description="Basic and acidic residues" evidence="1">
    <location>
        <begin position="86"/>
        <end position="95"/>
    </location>
</feature>
<dbReference type="OrthoDB" id="504708at2759"/>
<comment type="caution">
    <text evidence="2">The sequence shown here is derived from an EMBL/GenBank/DDBJ whole genome shotgun (WGS) entry which is preliminary data.</text>
</comment>
<reference evidence="2 3" key="1">
    <citation type="submission" date="2019-12" db="EMBL/GenBank/DDBJ databases">
        <authorList>
            <person name="Alioto T."/>
            <person name="Alioto T."/>
            <person name="Gomez Garrido J."/>
        </authorList>
    </citation>
    <scope>NUCLEOTIDE SEQUENCE [LARGE SCALE GENOMIC DNA]</scope>
</reference>
<evidence type="ECO:0000313" key="2">
    <source>
        <dbReference type="EMBL" id="CAA3029620.1"/>
    </source>
</evidence>
<dbReference type="Proteomes" id="UP000594638">
    <property type="component" value="Unassembled WGS sequence"/>
</dbReference>
<protein>
    <submittedName>
        <fullName evidence="2">Potassium transporter 5-like</fullName>
    </submittedName>
</protein>
<evidence type="ECO:0000313" key="3">
    <source>
        <dbReference type="Proteomes" id="UP000594638"/>
    </source>
</evidence>
<feature type="region of interest" description="Disordered" evidence="1">
    <location>
        <begin position="1"/>
        <end position="122"/>
    </location>
</feature>
<accession>A0A8S0VFC5</accession>
<proteinExistence type="predicted"/>
<organism evidence="2 3">
    <name type="scientific">Olea europaea subsp. europaea</name>
    <dbReference type="NCBI Taxonomy" id="158383"/>
    <lineage>
        <taxon>Eukaryota</taxon>
        <taxon>Viridiplantae</taxon>
        <taxon>Streptophyta</taxon>
        <taxon>Embryophyta</taxon>
        <taxon>Tracheophyta</taxon>
        <taxon>Spermatophyta</taxon>
        <taxon>Magnoliopsida</taxon>
        <taxon>eudicotyledons</taxon>
        <taxon>Gunneridae</taxon>
        <taxon>Pentapetalae</taxon>
        <taxon>asterids</taxon>
        <taxon>lamiids</taxon>
        <taxon>Lamiales</taxon>
        <taxon>Oleaceae</taxon>
        <taxon>Oleeae</taxon>
        <taxon>Olea</taxon>
    </lineage>
</organism>
<gene>
    <name evidence="2" type="ORF">OLEA9_A064321</name>
</gene>
<sequence length="286" mass="31226">MSSPKHDTGEEIPQLQDRKPKLRRKDSLDVESGKLEGCAGRYNHHSKIRPELDWGDDGEFSDEEIEGENRGDDGDGDNGDGDVEVNGERQGRENSIEAIGSTSEVSGNEGREVGHFEGSTVEGRERRPPYWVEDYVSGEGLSEDEEAVYMVQDAGGDWSMILHLAFQSIGVAFGDLGTSPLYVYPSAFADGGTFALYSSLCRHAKVTLIPNQEAEDRDVSTFQLELPNNGMRRAPRIKTILENSRFAKYVLLFATMLGTSMVIGDGVLAPCVSGQLRVLSKAASSS</sequence>
<evidence type="ECO:0000256" key="1">
    <source>
        <dbReference type="SAM" id="MobiDB-lite"/>
    </source>
</evidence>
<feature type="compositionally biased region" description="Acidic residues" evidence="1">
    <location>
        <begin position="53"/>
        <end position="66"/>
    </location>
</feature>